<reference evidence="3" key="1">
    <citation type="submission" date="2020-05" db="UniProtKB">
        <authorList>
            <consortium name="EnsemblMetazoa"/>
        </authorList>
    </citation>
    <scope>IDENTIFICATION</scope>
    <source>
        <strain evidence="3">BB02</strain>
    </source>
</reference>
<evidence type="ECO:0000259" key="2">
    <source>
        <dbReference type="PROSITE" id="PS50948"/>
    </source>
</evidence>
<gene>
    <name evidence="3" type="primary">106064018</name>
</gene>
<dbReference type="InterPro" id="IPR000421">
    <property type="entry name" value="FA58C"/>
</dbReference>
<protein>
    <recommendedName>
        <fullName evidence="5">Apple domain-containing protein</fullName>
    </recommendedName>
</protein>
<proteinExistence type="predicted"/>
<dbReference type="VEuPathDB" id="VectorBase:BGLAX_046824"/>
<dbReference type="EnsemblMetazoa" id="BGLB020684-RA">
    <property type="protein sequence ID" value="BGLB020684-PA"/>
    <property type="gene ID" value="BGLB020684"/>
</dbReference>
<dbReference type="SUPFAM" id="SSF49785">
    <property type="entry name" value="Galactose-binding domain-like"/>
    <property type="match status" value="1"/>
</dbReference>
<dbReference type="PANTHER" id="PTHR45713:SF15">
    <property type="entry name" value="F5_8 TYPE C DOMAIN-CONTAINING PROTEIN"/>
    <property type="match status" value="1"/>
</dbReference>
<dbReference type="PROSITE" id="PS50948">
    <property type="entry name" value="PAN"/>
    <property type="match status" value="1"/>
</dbReference>
<dbReference type="PROSITE" id="PS50022">
    <property type="entry name" value="FA58C_3"/>
    <property type="match status" value="1"/>
</dbReference>
<name>A0A2C9KKA8_BIOGL</name>
<dbReference type="SUPFAM" id="SSF57414">
    <property type="entry name" value="Hairpin loop containing domain-like"/>
    <property type="match status" value="1"/>
</dbReference>
<evidence type="ECO:0000313" key="4">
    <source>
        <dbReference type="Proteomes" id="UP000076420"/>
    </source>
</evidence>
<organism evidence="3 4">
    <name type="scientific">Biomphalaria glabrata</name>
    <name type="common">Bloodfluke planorb</name>
    <name type="synonym">Freshwater snail</name>
    <dbReference type="NCBI Taxonomy" id="6526"/>
    <lineage>
        <taxon>Eukaryota</taxon>
        <taxon>Metazoa</taxon>
        <taxon>Spiralia</taxon>
        <taxon>Lophotrochozoa</taxon>
        <taxon>Mollusca</taxon>
        <taxon>Gastropoda</taxon>
        <taxon>Heterobranchia</taxon>
        <taxon>Euthyneura</taxon>
        <taxon>Panpulmonata</taxon>
        <taxon>Hygrophila</taxon>
        <taxon>Lymnaeoidea</taxon>
        <taxon>Planorbidae</taxon>
        <taxon>Biomphalaria</taxon>
    </lineage>
</organism>
<dbReference type="KEGG" id="bgt:106064018"/>
<accession>A0A2C9KKA8</accession>
<dbReference type="Gene3D" id="2.60.120.260">
    <property type="entry name" value="Galactose-binding domain-like"/>
    <property type="match status" value="1"/>
</dbReference>
<dbReference type="VEuPathDB" id="VectorBase:BGLB020684"/>
<dbReference type="InterPro" id="IPR003609">
    <property type="entry name" value="Pan_app"/>
</dbReference>
<feature type="domain" description="F5/8 type C" evidence="1">
    <location>
        <begin position="1"/>
        <end position="104"/>
    </location>
</feature>
<dbReference type="AlphaFoldDB" id="A0A2C9KKA8"/>
<sequence>MVDLRGQFVVEQIRLTNRQDVYQGIIVARRLRNFDIEIFQEDPRNLVNFPNITGEVCYHQNAPLEPGTFNFTCPVPIIGRFVRLVMRPSASDVIHICELEVLASSSRVQDFYYTLKENTELQGTPLDEMTFRDSSSCLQECLQRRLTDYCTAFNWVTSTRLCRLFSVNPSLSITANLTFVLGTYFYIEISTFG</sequence>
<dbReference type="InterPro" id="IPR008979">
    <property type="entry name" value="Galactose-bd-like_sf"/>
</dbReference>
<evidence type="ECO:0008006" key="5">
    <source>
        <dbReference type="Google" id="ProtNLM"/>
    </source>
</evidence>
<evidence type="ECO:0000313" key="3">
    <source>
        <dbReference type="EnsemblMetazoa" id="BGLB020684-PA"/>
    </source>
</evidence>
<dbReference type="InterPro" id="IPR051941">
    <property type="entry name" value="BG_Antigen-Binding_Lectin"/>
</dbReference>
<feature type="domain" description="Apple" evidence="2">
    <location>
        <begin position="97"/>
        <end position="190"/>
    </location>
</feature>
<dbReference type="Proteomes" id="UP000076420">
    <property type="component" value="Unassembled WGS sequence"/>
</dbReference>
<dbReference type="SMART" id="SM00473">
    <property type="entry name" value="PAN_AP"/>
    <property type="match status" value="1"/>
</dbReference>
<dbReference type="Pfam" id="PF00024">
    <property type="entry name" value="PAN_1"/>
    <property type="match status" value="1"/>
</dbReference>
<dbReference type="PANTHER" id="PTHR45713">
    <property type="entry name" value="FTP DOMAIN-CONTAINING PROTEIN"/>
    <property type="match status" value="1"/>
</dbReference>
<evidence type="ECO:0000259" key="1">
    <source>
        <dbReference type="PROSITE" id="PS50022"/>
    </source>
</evidence>